<proteinExistence type="predicted"/>
<sequence>MRGWGSAPYASGDFAGRGLQPRPAKSPECSTYNQLNIN</sequence>
<evidence type="ECO:0000313" key="2">
    <source>
        <dbReference type="EMBL" id="QTA92998.1"/>
    </source>
</evidence>
<dbReference type="Proteomes" id="UP000663722">
    <property type="component" value="Chromosome"/>
</dbReference>
<feature type="region of interest" description="Disordered" evidence="1">
    <location>
        <begin position="1"/>
        <end position="38"/>
    </location>
</feature>
<evidence type="ECO:0000313" key="3">
    <source>
        <dbReference type="Proteomes" id="UP000663722"/>
    </source>
</evidence>
<name>A0A975GUA9_9BACT</name>
<dbReference type="AlphaFoldDB" id="A0A975GUA9"/>
<organism evidence="2 3">
    <name type="scientific">Desulfonema magnum</name>
    <dbReference type="NCBI Taxonomy" id="45655"/>
    <lineage>
        <taxon>Bacteria</taxon>
        <taxon>Pseudomonadati</taxon>
        <taxon>Thermodesulfobacteriota</taxon>
        <taxon>Desulfobacteria</taxon>
        <taxon>Desulfobacterales</taxon>
        <taxon>Desulfococcaceae</taxon>
        <taxon>Desulfonema</taxon>
    </lineage>
</organism>
<dbReference type="EMBL" id="CP061800">
    <property type="protein sequence ID" value="QTA92998.1"/>
    <property type="molecule type" value="Genomic_DNA"/>
</dbReference>
<accession>A0A975GUA9</accession>
<protein>
    <submittedName>
        <fullName evidence="2">Uncharacterized protein</fullName>
    </submittedName>
</protein>
<evidence type="ECO:0000256" key="1">
    <source>
        <dbReference type="SAM" id="MobiDB-lite"/>
    </source>
</evidence>
<reference evidence="2" key="1">
    <citation type="journal article" date="2021" name="Microb. Physiol.">
        <title>Proteogenomic Insights into the Physiology of Marine, Sulfate-Reducing, Filamentous Desulfonema limicola and Desulfonema magnum.</title>
        <authorList>
            <person name="Schnaars V."/>
            <person name="Wohlbrand L."/>
            <person name="Scheve S."/>
            <person name="Hinrichs C."/>
            <person name="Reinhardt R."/>
            <person name="Rabus R."/>
        </authorList>
    </citation>
    <scope>NUCLEOTIDE SEQUENCE</scope>
    <source>
        <strain evidence="2">4be13</strain>
    </source>
</reference>
<keyword evidence="3" id="KW-1185">Reference proteome</keyword>
<dbReference type="KEGG" id="dmm:dnm_090910"/>
<feature type="compositionally biased region" description="Polar residues" evidence="1">
    <location>
        <begin position="28"/>
        <end position="38"/>
    </location>
</feature>
<gene>
    <name evidence="2" type="ORF">dnm_090910</name>
</gene>